<organism evidence="2 3">
    <name type="scientific">Dactylellina haptotyla (strain CBS 200.50)</name>
    <name type="common">Nematode-trapping fungus</name>
    <name type="synonym">Monacrosporium haptotylum</name>
    <dbReference type="NCBI Taxonomy" id="1284197"/>
    <lineage>
        <taxon>Eukaryota</taxon>
        <taxon>Fungi</taxon>
        <taxon>Dikarya</taxon>
        <taxon>Ascomycota</taxon>
        <taxon>Pezizomycotina</taxon>
        <taxon>Orbiliomycetes</taxon>
        <taxon>Orbiliales</taxon>
        <taxon>Orbiliaceae</taxon>
        <taxon>Dactylellina</taxon>
    </lineage>
</organism>
<dbReference type="OMA" id="APRHANE"/>
<dbReference type="EMBL" id="AQGS01000359">
    <property type="protein sequence ID" value="EPS40466.1"/>
    <property type="molecule type" value="Genomic_DNA"/>
</dbReference>
<dbReference type="AlphaFoldDB" id="S8AH30"/>
<evidence type="ECO:0000313" key="2">
    <source>
        <dbReference type="EMBL" id="EPS40466.1"/>
    </source>
</evidence>
<dbReference type="HOGENOM" id="CLU_1304812_0_0_1"/>
<evidence type="ECO:0000313" key="3">
    <source>
        <dbReference type="Proteomes" id="UP000015100"/>
    </source>
</evidence>
<accession>S8AH30</accession>
<reference evidence="2 3" key="1">
    <citation type="journal article" date="2013" name="PLoS Genet.">
        <title>Genomic mechanisms accounting for the adaptation to parasitism in nematode-trapping fungi.</title>
        <authorList>
            <person name="Meerupati T."/>
            <person name="Andersson K.M."/>
            <person name="Friman E."/>
            <person name="Kumar D."/>
            <person name="Tunlid A."/>
            <person name="Ahren D."/>
        </authorList>
    </citation>
    <scope>NUCLEOTIDE SEQUENCE [LARGE SCALE GENOMIC DNA]</scope>
    <source>
        <strain evidence="2 3">CBS 200.50</strain>
    </source>
</reference>
<keyword evidence="3" id="KW-1185">Reference proteome</keyword>
<name>S8AH30_DACHA</name>
<sequence>MPFALHTFLAPRKPDFFPPLPGLPTYSASNAAPSLFEDLGLEDDIVFDEVFLDIMGLNETATPPRHSMNEPVHVPRSDSIVAPLLNFTAQRKASLANCLAMPQASPFELKNIERLRQTRSKSVSTPSAYYKQNKPLPLLPTKGQRSSENWSSSPSVGFTNYSMPRKMSTPNRFLNMNFSASGSASNNNNSLPLAIPQSPLSPKQLDGPSSL</sequence>
<reference evidence="3" key="2">
    <citation type="submission" date="2013-04" db="EMBL/GenBank/DDBJ databases">
        <title>Genomic mechanisms accounting for the adaptation to parasitism in nematode-trapping fungi.</title>
        <authorList>
            <person name="Ahren D.G."/>
        </authorList>
    </citation>
    <scope>NUCLEOTIDE SEQUENCE [LARGE SCALE GENOMIC DNA]</scope>
    <source>
        <strain evidence="3">CBS 200.50</strain>
    </source>
</reference>
<feature type="compositionally biased region" description="Polar residues" evidence="1">
    <location>
        <begin position="143"/>
        <end position="163"/>
    </location>
</feature>
<feature type="compositionally biased region" description="Low complexity" evidence="1">
    <location>
        <begin position="181"/>
        <end position="190"/>
    </location>
</feature>
<gene>
    <name evidence="2" type="ORF">H072_5693</name>
</gene>
<dbReference type="OrthoDB" id="5298361at2759"/>
<protein>
    <submittedName>
        <fullName evidence="2">Uncharacterized protein</fullName>
    </submittedName>
</protein>
<comment type="caution">
    <text evidence="2">The sequence shown here is derived from an EMBL/GenBank/DDBJ whole genome shotgun (WGS) entry which is preliminary data.</text>
</comment>
<proteinExistence type="predicted"/>
<dbReference type="Proteomes" id="UP000015100">
    <property type="component" value="Unassembled WGS sequence"/>
</dbReference>
<feature type="region of interest" description="Disordered" evidence="1">
    <location>
        <begin position="181"/>
        <end position="211"/>
    </location>
</feature>
<evidence type="ECO:0000256" key="1">
    <source>
        <dbReference type="SAM" id="MobiDB-lite"/>
    </source>
</evidence>
<feature type="region of interest" description="Disordered" evidence="1">
    <location>
        <begin position="118"/>
        <end position="163"/>
    </location>
</feature>